<feature type="non-terminal residue" evidence="1">
    <location>
        <position position="56"/>
    </location>
</feature>
<reference evidence="1 2" key="1">
    <citation type="submission" date="2021-06" db="EMBL/GenBank/DDBJ databases">
        <authorList>
            <person name="Kallberg Y."/>
            <person name="Tangrot J."/>
            <person name="Rosling A."/>
        </authorList>
    </citation>
    <scope>NUCLEOTIDE SEQUENCE [LARGE SCALE GENOMIC DNA]</scope>
    <source>
        <strain evidence="1 2">120-4 pot B 10/14</strain>
    </source>
</reference>
<evidence type="ECO:0000313" key="2">
    <source>
        <dbReference type="Proteomes" id="UP000789901"/>
    </source>
</evidence>
<keyword evidence="2" id="KW-1185">Reference proteome</keyword>
<dbReference type="Proteomes" id="UP000789901">
    <property type="component" value="Unassembled WGS sequence"/>
</dbReference>
<proteinExistence type="predicted"/>
<accession>A0ABN7W6D8</accession>
<evidence type="ECO:0000313" key="1">
    <source>
        <dbReference type="EMBL" id="CAG8817943.1"/>
    </source>
</evidence>
<comment type="caution">
    <text evidence="1">The sequence shown here is derived from an EMBL/GenBank/DDBJ whole genome shotgun (WGS) entry which is preliminary data.</text>
</comment>
<name>A0ABN7W6D8_GIGMA</name>
<organism evidence="1 2">
    <name type="scientific">Gigaspora margarita</name>
    <dbReference type="NCBI Taxonomy" id="4874"/>
    <lineage>
        <taxon>Eukaryota</taxon>
        <taxon>Fungi</taxon>
        <taxon>Fungi incertae sedis</taxon>
        <taxon>Mucoromycota</taxon>
        <taxon>Glomeromycotina</taxon>
        <taxon>Glomeromycetes</taxon>
        <taxon>Diversisporales</taxon>
        <taxon>Gigasporaceae</taxon>
        <taxon>Gigaspora</taxon>
    </lineage>
</organism>
<dbReference type="EMBL" id="CAJVQB010032159">
    <property type="protein sequence ID" value="CAG8817943.1"/>
    <property type="molecule type" value="Genomic_DNA"/>
</dbReference>
<gene>
    <name evidence="1" type="ORF">GMARGA_LOCUS26931</name>
</gene>
<protein>
    <submittedName>
        <fullName evidence="1">31988_t:CDS:1</fullName>
    </submittedName>
</protein>
<sequence>MTHSIIDQPEFLVASSSVSTIAPEIEHVEPIDNKPEHSFEIIELVNDKPEISPDLP</sequence>